<sequence length="529" mass="59252">MKKFFNILLSSTLAFAVGSTIVSCEEETLGLGGGLVGGDANGNVASYDVIAYNTYYDSLKADQKVLQNAILGAYQEPIFGKTKANFISQFRMNTTGPVFGKNPTVDSVHLFIPVYHNTTSDSVITDTINLSKPGVKPEDSDTILIRKTYKVDSIYGKKDLNMKLNVREINTVLYSDSSYYSNPNHRAQDQITINPTILGSKVIGSKVQNITIKEKVGTTNIYEEKVGYKISLDKDFFQTKIINNENTGLLGDYATFIRRVIQGIDISVEEDNGFLFAFNPNQLAIKMYYSNDSSTEGQRNNTSVDFSFTNVWSSTTGYNVQVNQIENSGKGSAFVNNLNDPNKMINGSSRLFLNGTDGTRVNVKLIEEQINQLKSNIAANNWVIIGAKLQFHIDESYNFPKPGFLMAWNNYKKDGKYVNELFDDVLSFYNAYPSNVHFNPFVGGDTKHYTIDITKHIKNMVELGKTYEDQEMIVTMGNFLMGTSDTSTIFSTSPFYRNTIANPYRVVLHGNASEDVEKKLKLLVYYTKK</sequence>
<organism evidence="2 3">
    <name type="scientific">Faecalibacter macacae</name>
    <dbReference type="NCBI Taxonomy" id="1859289"/>
    <lineage>
        <taxon>Bacteria</taxon>
        <taxon>Pseudomonadati</taxon>
        <taxon>Bacteroidota</taxon>
        <taxon>Flavobacteriia</taxon>
        <taxon>Flavobacteriales</taxon>
        <taxon>Weeksellaceae</taxon>
        <taxon>Faecalibacter</taxon>
    </lineage>
</organism>
<dbReference type="PROSITE" id="PS51257">
    <property type="entry name" value="PROKAR_LIPOPROTEIN"/>
    <property type="match status" value="1"/>
</dbReference>
<dbReference type="Pfam" id="PF14092">
    <property type="entry name" value="DUF4270"/>
    <property type="match status" value="1"/>
</dbReference>
<feature type="signal peptide" evidence="1">
    <location>
        <begin position="1"/>
        <end position="16"/>
    </location>
</feature>
<dbReference type="Proteomes" id="UP000275348">
    <property type="component" value="Unassembled WGS sequence"/>
</dbReference>
<feature type="chain" id="PRO_5018223564" evidence="1">
    <location>
        <begin position="17"/>
        <end position="529"/>
    </location>
</feature>
<keyword evidence="3" id="KW-1185">Reference proteome</keyword>
<reference evidence="2 3" key="1">
    <citation type="submission" date="2018-10" db="EMBL/GenBank/DDBJ databases">
        <authorList>
            <person name="Chen X."/>
        </authorList>
    </citation>
    <scope>NUCLEOTIDE SEQUENCE [LARGE SCALE GENOMIC DNA]</scope>
    <source>
        <strain evidence="2 3">YIM 102668</strain>
    </source>
</reference>
<evidence type="ECO:0000256" key="1">
    <source>
        <dbReference type="SAM" id="SignalP"/>
    </source>
</evidence>
<protein>
    <submittedName>
        <fullName evidence="2">DUF4270 domain-containing protein</fullName>
    </submittedName>
</protein>
<comment type="caution">
    <text evidence="2">The sequence shown here is derived from an EMBL/GenBank/DDBJ whole genome shotgun (WGS) entry which is preliminary data.</text>
</comment>
<dbReference type="InterPro" id="IPR025366">
    <property type="entry name" value="DUF4270"/>
</dbReference>
<name>A0A3L9MJV5_9FLAO</name>
<proteinExistence type="predicted"/>
<dbReference type="EMBL" id="RDOJ01000004">
    <property type="protein sequence ID" value="RLZ11584.1"/>
    <property type="molecule type" value="Genomic_DNA"/>
</dbReference>
<dbReference type="AlphaFoldDB" id="A0A3L9MJV5"/>
<evidence type="ECO:0000313" key="3">
    <source>
        <dbReference type="Proteomes" id="UP000275348"/>
    </source>
</evidence>
<dbReference type="RefSeq" id="WP_121933892.1">
    <property type="nucleotide sequence ID" value="NZ_RDOJ01000004.1"/>
</dbReference>
<gene>
    <name evidence="2" type="ORF">EAH69_03960</name>
</gene>
<keyword evidence="1" id="KW-0732">Signal</keyword>
<dbReference type="OrthoDB" id="1466062at2"/>
<accession>A0A3L9MJV5</accession>
<evidence type="ECO:0000313" key="2">
    <source>
        <dbReference type="EMBL" id="RLZ11584.1"/>
    </source>
</evidence>